<dbReference type="EMBL" id="MU003823">
    <property type="protein sequence ID" value="KAF2718549.1"/>
    <property type="molecule type" value="Genomic_DNA"/>
</dbReference>
<feature type="compositionally biased region" description="Basic and acidic residues" evidence="3">
    <location>
        <begin position="538"/>
        <end position="549"/>
    </location>
</feature>
<feature type="compositionally biased region" description="Acidic residues" evidence="3">
    <location>
        <begin position="584"/>
        <end position="594"/>
    </location>
</feature>
<dbReference type="Gene3D" id="3.40.140.10">
    <property type="entry name" value="Cytidine Deaminase, domain 2"/>
    <property type="match status" value="1"/>
</dbReference>
<dbReference type="GO" id="GO:0008033">
    <property type="term" value="P:tRNA processing"/>
    <property type="evidence" value="ECO:0007669"/>
    <property type="project" value="UniProtKB-KW"/>
</dbReference>
<feature type="compositionally biased region" description="Basic and acidic residues" evidence="3">
    <location>
        <begin position="491"/>
        <end position="500"/>
    </location>
</feature>
<dbReference type="AlphaFoldDB" id="A0A9P4Q5J6"/>
<name>A0A9P4Q5J6_9PEZI</name>
<feature type="region of interest" description="Disordered" evidence="3">
    <location>
        <begin position="291"/>
        <end position="328"/>
    </location>
</feature>
<keyword evidence="1" id="KW-0819">tRNA processing</keyword>
<dbReference type="GO" id="GO:0052717">
    <property type="term" value="F:tRNA-specific adenosine-34 deaminase activity"/>
    <property type="evidence" value="ECO:0007669"/>
    <property type="project" value="TreeGrafter"/>
</dbReference>
<accession>A0A9P4Q5J6</accession>
<evidence type="ECO:0000313" key="4">
    <source>
        <dbReference type="EMBL" id="KAF2718549.1"/>
    </source>
</evidence>
<comment type="similarity">
    <text evidence="2">Belongs to the cytidine and deoxycytidylate deaminase family. ADAT3 subfamily.</text>
</comment>
<comment type="caution">
    <text evidence="4">The sequence shown here is derived from an EMBL/GenBank/DDBJ whole genome shotgun (WGS) entry which is preliminary data.</text>
</comment>
<dbReference type="Proteomes" id="UP000799441">
    <property type="component" value="Unassembled WGS sequence"/>
</dbReference>
<dbReference type="PANTHER" id="PTHR11079">
    <property type="entry name" value="CYTOSINE DEAMINASE FAMILY MEMBER"/>
    <property type="match status" value="1"/>
</dbReference>
<gene>
    <name evidence="4" type="ORF">K431DRAFT_305968</name>
</gene>
<sequence length="631" mass="70258">METADTDKTGTASPSGVNMKHQMVHIKTKEECRLGNETIQVWTVELPSKSAEGVFKRLKELIKGIDTIDLQHCRRFAKPKFLPLHVRGPRDYGKEMHSISRAWDSTPQSVMQLPNTSIWDWDRPPKYDRQQARQATLHLLICPTRIVAKDELEQVLLELPPFVSESESWAFPLHVRESTVPLMAPTSPDQANEWSEQYWPIFYRKTNPFGAHPTAIQKAEDELRKPIPSHIDIHHAMSLAEQVSDEVKAAGWGVGTGCVVVERSESGTEIVAVAGDARLKPLPGDAFVNTQIDSADKKDPTCNSKSKTKSKKKSKSKKKAPSSGCDSGNVMGHSVMRAIGIVARKRLQCANSIITSKSAKSEATLRDAGLVRDEAARDAFFLDLPQTDLEREYYKKPNIKPDGYLCLKLELFLTHEPCVMCSMALVHSRVGKVIFKHRMPETGGLTAEVTSNHTGPVGLGYGLCWRKELNWQFMCWEYINPTERGIKTPEEREAELKAQEARLPGHSKHPGRKPFTDRSKSYVNRASEASDCPPMGKLEVEPRVSDFHGTEQGGNGGENANPKTDTKSTTKFSSKNAFNLLNDDGNDLPSDDEANNSPDHASLLNTNTMHMTHSQAYIHADEPSSFTSVNV</sequence>
<keyword evidence="5" id="KW-1185">Reference proteome</keyword>
<proteinExistence type="inferred from homology"/>
<dbReference type="PANTHER" id="PTHR11079:SF156">
    <property type="entry name" value="INACTIVE TRNA-SPECIFIC ADENOSINE DEAMINASE-LIKE PROTEIN 3-RELATED"/>
    <property type="match status" value="1"/>
</dbReference>
<reference evidence="4" key="1">
    <citation type="journal article" date="2020" name="Stud. Mycol.">
        <title>101 Dothideomycetes genomes: a test case for predicting lifestyles and emergence of pathogens.</title>
        <authorList>
            <person name="Haridas S."/>
            <person name="Albert R."/>
            <person name="Binder M."/>
            <person name="Bloem J."/>
            <person name="Labutti K."/>
            <person name="Salamov A."/>
            <person name="Andreopoulos B."/>
            <person name="Baker S."/>
            <person name="Barry K."/>
            <person name="Bills G."/>
            <person name="Bluhm B."/>
            <person name="Cannon C."/>
            <person name="Castanera R."/>
            <person name="Culley D."/>
            <person name="Daum C."/>
            <person name="Ezra D."/>
            <person name="Gonzalez J."/>
            <person name="Henrissat B."/>
            <person name="Kuo A."/>
            <person name="Liang C."/>
            <person name="Lipzen A."/>
            <person name="Lutzoni F."/>
            <person name="Magnuson J."/>
            <person name="Mondo S."/>
            <person name="Nolan M."/>
            <person name="Ohm R."/>
            <person name="Pangilinan J."/>
            <person name="Park H.-J."/>
            <person name="Ramirez L."/>
            <person name="Alfaro M."/>
            <person name="Sun H."/>
            <person name="Tritt A."/>
            <person name="Yoshinaga Y."/>
            <person name="Zwiers L.-H."/>
            <person name="Turgeon B."/>
            <person name="Goodwin S."/>
            <person name="Spatafora J."/>
            <person name="Crous P."/>
            <person name="Grigoriev I."/>
        </authorList>
    </citation>
    <scope>NUCLEOTIDE SEQUENCE</scope>
    <source>
        <strain evidence="4">CBS 116435</strain>
    </source>
</reference>
<evidence type="ECO:0000256" key="3">
    <source>
        <dbReference type="SAM" id="MobiDB-lite"/>
    </source>
</evidence>
<evidence type="ECO:0008006" key="6">
    <source>
        <dbReference type="Google" id="ProtNLM"/>
    </source>
</evidence>
<organism evidence="4 5">
    <name type="scientific">Polychaeton citri CBS 116435</name>
    <dbReference type="NCBI Taxonomy" id="1314669"/>
    <lineage>
        <taxon>Eukaryota</taxon>
        <taxon>Fungi</taxon>
        <taxon>Dikarya</taxon>
        <taxon>Ascomycota</taxon>
        <taxon>Pezizomycotina</taxon>
        <taxon>Dothideomycetes</taxon>
        <taxon>Dothideomycetidae</taxon>
        <taxon>Capnodiales</taxon>
        <taxon>Capnodiaceae</taxon>
        <taxon>Polychaeton</taxon>
    </lineage>
</organism>
<dbReference type="SUPFAM" id="SSF53927">
    <property type="entry name" value="Cytidine deaminase-like"/>
    <property type="match status" value="1"/>
</dbReference>
<dbReference type="OrthoDB" id="3180714at2759"/>
<evidence type="ECO:0000313" key="5">
    <source>
        <dbReference type="Proteomes" id="UP000799441"/>
    </source>
</evidence>
<feature type="region of interest" description="Disordered" evidence="3">
    <location>
        <begin position="491"/>
        <end position="604"/>
    </location>
</feature>
<feature type="compositionally biased region" description="Polar residues" evidence="3">
    <location>
        <begin position="595"/>
        <end position="604"/>
    </location>
</feature>
<protein>
    <recommendedName>
        <fullName evidence="6">CMP/dCMP-type deaminase domain-containing protein</fullName>
    </recommendedName>
</protein>
<dbReference type="GO" id="GO:0005634">
    <property type="term" value="C:nucleus"/>
    <property type="evidence" value="ECO:0007669"/>
    <property type="project" value="TreeGrafter"/>
</dbReference>
<feature type="compositionally biased region" description="Basic residues" evidence="3">
    <location>
        <begin position="306"/>
        <end position="320"/>
    </location>
</feature>
<dbReference type="GO" id="GO:0005737">
    <property type="term" value="C:cytoplasm"/>
    <property type="evidence" value="ECO:0007669"/>
    <property type="project" value="TreeGrafter"/>
</dbReference>
<evidence type="ECO:0000256" key="2">
    <source>
        <dbReference type="ARBA" id="ARBA00038160"/>
    </source>
</evidence>
<dbReference type="InterPro" id="IPR016193">
    <property type="entry name" value="Cytidine_deaminase-like"/>
</dbReference>
<evidence type="ECO:0000256" key="1">
    <source>
        <dbReference type="ARBA" id="ARBA00022694"/>
    </source>
</evidence>